<keyword evidence="7 19" id="KW-0349">Heme</keyword>
<comment type="subcellular location">
    <subcellularLocation>
        <location evidence="1 19">Cell inner membrane</location>
    </subcellularLocation>
</comment>
<evidence type="ECO:0000256" key="15">
    <source>
        <dbReference type="ARBA" id="ARBA00023002"/>
    </source>
</evidence>
<keyword evidence="10 19" id="KW-0479">Metal-binding</keyword>
<dbReference type="Gene3D" id="1.10.760.10">
    <property type="entry name" value="Cytochrome c-like domain"/>
    <property type="match status" value="2"/>
</dbReference>
<protein>
    <recommendedName>
        <fullName evidence="19">Cbb3-type cytochrome c oxidase subunit</fullName>
    </recommendedName>
</protein>
<evidence type="ECO:0000256" key="13">
    <source>
        <dbReference type="ARBA" id="ARBA00022982"/>
    </source>
</evidence>
<evidence type="ECO:0000256" key="4">
    <source>
        <dbReference type="ARBA" id="ARBA00022448"/>
    </source>
</evidence>
<evidence type="ECO:0000256" key="6">
    <source>
        <dbReference type="ARBA" id="ARBA00022519"/>
    </source>
</evidence>
<evidence type="ECO:0000256" key="2">
    <source>
        <dbReference type="ARBA" id="ARBA00004673"/>
    </source>
</evidence>
<dbReference type="InterPro" id="IPR036909">
    <property type="entry name" value="Cyt_c-like_dom_sf"/>
</dbReference>
<evidence type="ECO:0000256" key="19">
    <source>
        <dbReference type="PIRNR" id="PIRNR000006"/>
    </source>
</evidence>
<keyword evidence="6 19" id="KW-0997">Cell inner membrane</keyword>
<evidence type="ECO:0000256" key="5">
    <source>
        <dbReference type="ARBA" id="ARBA00022475"/>
    </source>
</evidence>
<dbReference type="PROSITE" id="PS51007">
    <property type="entry name" value="CYTC"/>
    <property type="match status" value="2"/>
</dbReference>
<dbReference type="PANTHER" id="PTHR33751">
    <property type="entry name" value="CBB3-TYPE CYTOCHROME C OXIDASE SUBUNIT FIXP"/>
    <property type="match status" value="1"/>
</dbReference>
<keyword evidence="16 19" id="KW-0408">Iron</keyword>
<comment type="function">
    <text evidence="19">C-type cytochrome. Part of the cbb3-type cytochrome c oxidase complex.</text>
</comment>
<keyword evidence="18 19" id="KW-0472">Membrane</keyword>
<evidence type="ECO:0000256" key="9">
    <source>
        <dbReference type="ARBA" id="ARBA00022692"/>
    </source>
</evidence>
<dbReference type="PRINTS" id="PR00605">
    <property type="entry name" value="CYTCHROMECIC"/>
</dbReference>
<dbReference type="InterPro" id="IPR008168">
    <property type="entry name" value="Cyt_C_IC"/>
</dbReference>
<dbReference type="RefSeq" id="WP_367967963.1">
    <property type="nucleotide sequence ID" value="NZ_JBAKFJ010000002.1"/>
</dbReference>
<comment type="pathway">
    <text evidence="2 19">Energy metabolism; oxidative phosphorylation.</text>
</comment>
<evidence type="ECO:0000256" key="14">
    <source>
        <dbReference type="ARBA" id="ARBA00022989"/>
    </source>
</evidence>
<comment type="caution">
    <text evidence="22">The sequence shown here is derived from an EMBL/GenBank/DDBJ whole genome shotgun (WGS) entry which is preliminary data.</text>
</comment>
<proteinExistence type="inferred from homology"/>
<keyword evidence="14 20" id="KW-1133">Transmembrane helix</keyword>
<evidence type="ECO:0000313" key="23">
    <source>
        <dbReference type="Proteomes" id="UP001556653"/>
    </source>
</evidence>
<feature type="domain" description="Cytochrome c" evidence="21">
    <location>
        <begin position="127"/>
        <end position="206"/>
    </location>
</feature>
<dbReference type="InterPro" id="IPR009056">
    <property type="entry name" value="Cyt_c-like_dom"/>
</dbReference>
<evidence type="ECO:0000256" key="12">
    <source>
        <dbReference type="ARBA" id="ARBA00022781"/>
    </source>
</evidence>
<evidence type="ECO:0000256" key="10">
    <source>
        <dbReference type="ARBA" id="ARBA00022723"/>
    </source>
</evidence>
<comment type="subunit">
    <text evidence="19">Component of the cbb3-type cytochrome c oxidase.</text>
</comment>
<comment type="similarity">
    <text evidence="3 19">Belongs to the CcoP / FixP family.</text>
</comment>
<evidence type="ECO:0000256" key="20">
    <source>
        <dbReference type="SAM" id="Phobius"/>
    </source>
</evidence>
<dbReference type="InterPro" id="IPR004678">
    <property type="entry name" value="Cyt_c_oxidase_cbb3_su3"/>
</dbReference>
<evidence type="ECO:0000256" key="18">
    <source>
        <dbReference type="ARBA" id="ARBA00023136"/>
    </source>
</evidence>
<feature type="transmembrane region" description="Helical" evidence="20">
    <location>
        <begin position="59"/>
        <end position="78"/>
    </location>
</feature>
<dbReference type="Pfam" id="PF14715">
    <property type="entry name" value="FixP_N"/>
    <property type="match status" value="1"/>
</dbReference>
<keyword evidence="23" id="KW-1185">Reference proteome</keyword>
<keyword evidence="12 19" id="KW-0375">Hydrogen ion transport</keyword>
<organism evidence="22 23">
    <name type="scientific">Spiribacter onubensis</name>
    <dbReference type="NCBI Taxonomy" id="3122420"/>
    <lineage>
        <taxon>Bacteria</taxon>
        <taxon>Pseudomonadati</taxon>
        <taxon>Pseudomonadota</taxon>
        <taxon>Gammaproteobacteria</taxon>
        <taxon>Chromatiales</taxon>
        <taxon>Ectothiorhodospiraceae</taxon>
        <taxon>Spiribacter</taxon>
    </lineage>
</organism>
<evidence type="ECO:0000256" key="17">
    <source>
        <dbReference type="ARBA" id="ARBA00023065"/>
    </source>
</evidence>
<dbReference type="InterPro" id="IPR038414">
    <property type="entry name" value="CcoP_N_sf"/>
</dbReference>
<keyword evidence="11" id="KW-0677">Repeat</keyword>
<evidence type="ECO:0000256" key="7">
    <source>
        <dbReference type="ARBA" id="ARBA00022617"/>
    </source>
</evidence>
<keyword evidence="9 20" id="KW-0812">Transmembrane</keyword>
<dbReference type="Gene3D" id="6.10.280.130">
    <property type="match status" value="1"/>
</dbReference>
<dbReference type="InterPro" id="IPR032858">
    <property type="entry name" value="CcoP_N"/>
</dbReference>
<evidence type="ECO:0000256" key="8">
    <source>
        <dbReference type="ARBA" id="ARBA00022660"/>
    </source>
</evidence>
<dbReference type="PANTHER" id="PTHR33751:SF1">
    <property type="entry name" value="CBB3-TYPE CYTOCHROME C OXIDASE SUBUNIT FIXP"/>
    <property type="match status" value="1"/>
</dbReference>
<keyword evidence="15 19" id="KW-0560">Oxidoreductase</keyword>
<feature type="transmembrane region" description="Helical" evidence="20">
    <location>
        <begin position="6"/>
        <end position="24"/>
    </location>
</feature>
<comment type="cofactor">
    <cofactor evidence="19">
        <name>heme c</name>
        <dbReference type="ChEBI" id="CHEBI:61717"/>
    </cofactor>
    <text evidence="19">Binds 2 heme C groups per subunit.</text>
</comment>
<evidence type="ECO:0000259" key="21">
    <source>
        <dbReference type="PROSITE" id="PS51007"/>
    </source>
</evidence>
<dbReference type="PIRSF" id="PIRSF000006">
    <property type="entry name" value="Cbb3-Cox_fixP"/>
    <property type="match status" value="1"/>
</dbReference>
<dbReference type="InterPro" id="IPR050597">
    <property type="entry name" value="Cytochrome_c_Oxidase_Subunit"/>
</dbReference>
<keyword evidence="17 19" id="KW-0406">Ion transport</keyword>
<keyword evidence="4 19" id="KW-0813">Transport</keyword>
<dbReference type="SUPFAM" id="SSF46626">
    <property type="entry name" value="Cytochrome c"/>
    <property type="match status" value="2"/>
</dbReference>
<dbReference type="NCBIfam" id="TIGR00782">
    <property type="entry name" value="ccoP"/>
    <property type="match status" value="1"/>
</dbReference>
<accession>A0ABV3SAY3</accession>
<evidence type="ECO:0000256" key="11">
    <source>
        <dbReference type="ARBA" id="ARBA00022737"/>
    </source>
</evidence>
<name>A0ABV3SAY3_9GAMM</name>
<reference evidence="22 23" key="1">
    <citation type="submission" date="2024-02" db="EMBL/GenBank/DDBJ databases">
        <title>New especies of Spiribacter isolated from saline water.</title>
        <authorList>
            <person name="Leon M.J."/>
            <person name="De La Haba R."/>
            <person name="Sanchez-Porro C."/>
            <person name="Ventosa A."/>
        </authorList>
    </citation>
    <scope>NUCLEOTIDE SEQUENCE [LARGE SCALE GENOMIC DNA]</scope>
    <source>
        <strain evidence="23">ag22IC4-227</strain>
    </source>
</reference>
<keyword evidence="8 19" id="KW-0679">Respiratory chain</keyword>
<keyword evidence="5 19" id="KW-1003">Cell membrane</keyword>
<evidence type="ECO:0000256" key="3">
    <source>
        <dbReference type="ARBA" id="ARBA00006113"/>
    </source>
</evidence>
<evidence type="ECO:0000256" key="16">
    <source>
        <dbReference type="ARBA" id="ARBA00023004"/>
    </source>
</evidence>
<evidence type="ECO:0000313" key="22">
    <source>
        <dbReference type="EMBL" id="MEX0387301.1"/>
    </source>
</evidence>
<keyword evidence="13 19" id="KW-0249">Electron transport</keyword>
<feature type="domain" description="Cytochrome c" evidence="21">
    <location>
        <begin position="213"/>
        <end position="294"/>
    </location>
</feature>
<sequence>MSLFWSVFIIIFVLANIFACWWLIRWTAKPRKGEAEAHETTGHVWDEDLREYNNPMPRWWLWLFYITIVFSLIYLVLYPGLGNFQGLLGWSQYKQYDKEVAEAEARFAPLYASYAEIPIPELAENGEAMATAGRLFANNCATCHGSDGRGARGYPNLADLDWQWGGAPADIRHTLVNGRQAVMPAFSASLDESAIEATAAYVYSLNGREAPERLISEGRKQYQTLCVACHGVEGKGNPMLGAPNLTDDTWLYGGSLETIEQTLINGRNGQMPAFAETLGEDRIHLVAAYVYRLSGGEEARDAIAAR</sequence>
<dbReference type="Pfam" id="PF13442">
    <property type="entry name" value="Cytochrome_CBB3"/>
    <property type="match status" value="2"/>
</dbReference>
<dbReference type="Proteomes" id="UP001556653">
    <property type="component" value="Unassembled WGS sequence"/>
</dbReference>
<evidence type="ECO:0000256" key="1">
    <source>
        <dbReference type="ARBA" id="ARBA00004533"/>
    </source>
</evidence>
<gene>
    <name evidence="22" type="primary">ccoP</name>
    <name evidence="22" type="ORF">V6X64_09925</name>
</gene>
<dbReference type="EMBL" id="JBAKFJ010000002">
    <property type="protein sequence ID" value="MEX0387301.1"/>
    <property type="molecule type" value="Genomic_DNA"/>
</dbReference>